<dbReference type="InterPro" id="IPR003660">
    <property type="entry name" value="HAMP_dom"/>
</dbReference>
<evidence type="ECO:0000313" key="17">
    <source>
        <dbReference type="EMBL" id="SKB47779.1"/>
    </source>
</evidence>
<keyword evidence="4" id="KW-1003">Cell membrane</keyword>
<dbReference type="Gene3D" id="6.10.340.10">
    <property type="match status" value="1"/>
</dbReference>
<evidence type="ECO:0000256" key="14">
    <source>
        <dbReference type="SAM" id="Phobius"/>
    </source>
</evidence>
<evidence type="ECO:0000256" key="12">
    <source>
        <dbReference type="ARBA" id="ARBA00023012"/>
    </source>
</evidence>
<dbReference type="PANTHER" id="PTHR45528:SF1">
    <property type="entry name" value="SENSOR HISTIDINE KINASE CPXA"/>
    <property type="match status" value="1"/>
</dbReference>
<evidence type="ECO:0000256" key="4">
    <source>
        <dbReference type="ARBA" id="ARBA00022475"/>
    </source>
</evidence>
<keyword evidence="13 14" id="KW-0472">Membrane</keyword>
<keyword evidence="9 17" id="KW-0418">Kinase</keyword>
<comment type="subcellular location">
    <subcellularLocation>
        <location evidence="2">Cell membrane</location>
        <topology evidence="2">Multi-pass membrane protein</topology>
    </subcellularLocation>
</comment>
<name>A0A1T5BL45_9FIRM</name>
<dbReference type="InterPro" id="IPR003661">
    <property type="entry name" value="HisK_dim/P_dom"/>
</dbReference>
<keyword evidence="5" id="KW-0597">Phosphoprotein</keyword>
<evidence type="ECO:0000256" key="2">
    <source>
        <dbReference type="ARBA" id="ARBA00004651"/>
    </source>
</evidence>
<evidence type="ECO:0000256" key="11">
    <source>
        <dbReference type="ARBA" id="ARBA00022989"/>
    </source>
</evidence>
<dbReference type="PANTHER" id="PTHR45528">
    <property type="entry name" value="SENSOR HISTIDINE KINASE CPXA"/>
    <property type="match status" value="1"/>
</dbReference>
<dbReference type="CDD" id="cd00082">
    <property type="entry name" value="HisKA"/>
    <property type="match status" value="1"/>
</dbReference>
<dbReference type="OrthoDB" id="9813151at2"/>
<keyword evidence="6" id="KW-0808">Transferase</keyword>
<dbReference type="Gene3D" id="3.30.565.10">
    <property type="entry name" value="Histidine kinase-like ATPase, C-terminal domain"/>
    <property type="match status" value="1"/>
</dbReference>
<accession>A0A1T5BL45</accession>
<evidence type="ECO:0000256" key="6">
    <source>
        <dbReference type="ARBA" id="ARBA00022679"/>
    </source>
</evidence>
<dbReference type="Pfam" id="PF00512">
    <property type="entry name" value="HisKA"/>
    <property type="match status" value="1"/>
</dbReference>
<protein>
    <recommendedName>
        <fullName evidence="3">histidine kinase</fullName>
        <ecNumber evidence="3">2.7.13.3</ecNumber>
    </recommendedName>
</protein>
<dbReference type="SMART" id="SM00304">
    <property type="entry name" value="HAMP"/>
    <property type="match status" value="1"/>
</dbReference>
<dbReference type="SUPFAM" id="SSF55874">
    <property type="entry name" value="ATPase domain of HSP90 chaperone/DNA topoisomerase II/histidine kinase"/>
    <property type="match status" value="1"/>
</dbReference>
<dbReference type="EMBL" id="FUYN01000003">
    <property type="protein sequence ID" value="SKB47779.1"/>
    <property type="molecule type" value="Genomic_DNA"/>
</dbReference>
<dbReference type="EC" id="2.7.13.3" evidence="3"/>
<dbReference type="GO" id="GO:0000155">
    <property type="term" value="F:phosphorelay sensor kinase activity"/>
    <property type="evidence" value="ECO:0007669"/>
    <property type="project" value="InterPro"/>
</dbReference>
<dbReference type="Proteomes" id="UP000243406">
    <property type="component" value="Unassembled WGS sequence"/>
</dbReference>
<dbReference type="InterPro" id="IPR036890">
    <property type="entry name" value="HATPase_C_sf"/>
</dbReference>
<dbReference type="FunFam" id="3.30.565.10:FF:000006">
    <property type="entry name" value="Sensor histidine kinase WalK"/>
    <property type="match status" value="1"/>
</dbReference>
<keyword evidence="12" id="KW-0902">Two-component regulatory system</keyword>
<dbReference type="CDD" id="cd00075">
    <property type="entry name" value="HATPase"/>
    <property type="match status" value="1"/>
</dbReference>
<comment type="catalytic activity">
    <reaction evidence="1">
        <text>ATP + protein L-histidine = ADP + protein N-phospho-L-histidine.</text>
        <dbReference type="EC" id="2.7.13.3"/>
    </reaction>
</comment>
<dbReference type="SMART" id="SM00388">
    <property type="entry name" value="HisKA"/>
    <property type="match status" value="1"/>
</dbReference>
<reference evidence="18" key="1">
    <citation type="submission" date="2017-02" db="EMBL/GenBank/DDBJ databases">
        <authorList>
            <person name="Varghese N."/>
            <person name="Submissions S."/>
        </authorList>
    </citation>
    <scope>NUCLEOTIDE SEQUENCE [LARGE SCALE GENOMIC DNA]</scope>
    <source>
        <strain evidence="18">ATCC 35199</strain>
    </source>
</reference>
<feature type="transmembrane region" description="Helical" evidence="14">
    <location>
        <begin position="12"/>
        <end position="32"/>
    </location>
</feature>
<keyword evidence="18" id="KW-1185">Reference proteome</keyword>
<evidence type="ECO:0000256" key="3">
    <source>
        <dbReference type="ARBA" id="ARBA00012438"/>
    </source>
</evidence>
<keyword evidence="10" id="KW-0067">ATP-binding</keyword>
<dbReference type="InterPro" id="IPR003594">
    <property type="entry name" value="HATPase_dom"/>
</dbReference>
<dbReference type="InterPro" id="IPR050398">
    <property type="entry name" value="HssS/ArlS-like"/>
</dbReference>
<dbReference type="SMART" id="SM00387">
    <property type="entry name" value="HATPase_c"/>
    <property type="match status" value="1"/>
</dbReference>
<evidence type="ECO:0000256" key="5">
    <source>
        <dbReference type="ARBA" id="ARBA00022553"/>
    </source>
</evidence>
<evidence type="ECO:0000259" key="15">
    <source>
        <dbReference type="PROSITE" id="PS50109"/>
    </source>
</evidence>
<evidence type="ECO:0000256" key="7">
    <source>
        <dbReference type="ARBA" id="ARBA00022692"/>
    </source>
</evidence>
<evidence type="ECO:0000256" key="10">
    <source>
        <dbReference type="ARBA" id="ARBA00022840"/>
    </source>
</evidence>
<feature type="domain" description="Histidine kinase" evidence="15">
    <location>
        <begin position="250"/>
        <end position="463"/>
    </location>
</feature>
<dbReference type="PROSITE" id="PS50885">
    <property type="entry name" value="HAMP"/>
    <property type="match status" value="1"/>
</dbReference>
<dbReference type="Pfam" id="PF02518">
    <property type="entry name" value="HATPase_c"/>
    <property type="match status" value="1"/>
</dbReference>
<dbReference type="InterPro" id="IPR036097">
    <property type="entry name" value="HisK_dim/P_sf"/>
</dbReference>
<dbReference type="InterPro" id="IPR004358">
    <property type="entry name" value="Sig_transdc_His_kin-like_C"/>
</dbReference>
<keyword evidence="8" id="KW-0547">Nucleotide-binding</keyword>
<gene>
    <name evidence="17" type="ORF">SAMN02745120_1691</name>
</gene>
<evidence type="ECO:0000256" key="1">
    <source>
        <dbReference type="ARBA" id="ARBA00000085"/>
    </source>
</evidence>
<organism evidence="17 18">
    <name type="scientific">Acetoanaerobium noterae</name>
    <dbReference type="NCBI Taxonomy" id="745369"/>
    <lineage>
        <taxon>Bacteria</taxon>
        <taxon>Bacillati</taxon>
        <taxon>Bacillota</taxon>
        <taxon>Clostridia</taxon>
        <taxon>Peptostreptococcales</taxon>
        <taxon>Filifactoraceae</taxon>
        <taxon>Acetoanaerobium</taxon>
    </lineage>
</organism>
<evidence type="ECO:0000313" key="18">
    <source>
        <dbReference type="Proteomes" id="UP000243406"/>
    </source>
</evidence>
<proteinExistence type="predicted"/>
<dbReference type="GO" id="GO:0005524">
    <property type="term" value="F:ATP binding"/>
    <property type="evidence" value="ECO:0007669"/>
    <property type="project" value="UniProtKB-KW"/>
</dbReference>
<evidence type="ECO:0000256" key="13">
    <source>
        <dbReference type="ARBA" id="ARBA00023136"/>
    </source>
</evidence>
<evidence type="ECO:0000259" key="16">
    <source>
        <dbReference type="PROSITE" id="PS50885"/>
    </source>
</evidence>
<dbReference type="AlphaFoldDB" id="A0A1T5BL45"/>
<dbReference type="PROSITE" id="PS50109">
    <property type="entry name" value="HIS_KIN"/>
    <property type="match status" value="1"/>
</dbReference>
<evidence type="ECO:0000256" key="9">
    <source>
        <dbReference type="ARBA" id="ARBA00022777"/>
    </source>
</evidence>
<dbReference type="GO" id="GO:0005886">
    <property type="term" value="C:plasma membrane"/>
    <property type="evidence" value="ECO:0007669"/>
    <property type="project" value="UniProtKB-SubCell"/>
</dbReference>
<dbReference type="SUPFAM" id="SSF47384">
    <property type="entry name" value="Homodimeric domain of signal transducing histidine kinase"/>
    <property type="match status" value="1"/>
</dbReference>
<evidence type="ECO:0000256" key="8">
    <source>
        <dbReference type="ARBA" id="ARBA00022741"/>
    </source>
</evidence>
<keyword evidence="11 14" id="KW-1133">Transmembrane helix</keyword>
<dbReference type="Pfam" id="PF00672">
    <property type="entry name" value="HAMP"/>
    <property type="match status" value="1"/>
</dbReference>
<dbReference type="PRINTS" id="PR00344">
    <property type="entry name" value="BCTRLSENSOR"/>
</dbReference>
<feature type="domain" description="HAMP" evidence="16">
    <location>
        <begin position="189"/>
        <end position="242"/>
    </location>
</feature>
<dbReference type="Gene3D" id="1.10.287.130">
    <property type="match status" value="1"/>
</dbReference>
<keyword evidence="7 14" id="KW-0812">Transmembrane</keyword>
<sequence>MKYSFRTKLSLSYIAVVLVSVLLISIMMNQLLDKHFRDYIIQNQELKNKAVVSQVSQQYKAGGIWNTEAIENICINALEQGMIITVKDVSGNTIWDARAHDNAQCEEILSDMADNMHSRYPHWDGSYVENSYPITSDSGDIGTVTIGYYGPYYFNDSDLEFISTINRLLMGVGAFSLVLSFLVGSIMAKRLSSPISRVIDTAQMISKGYFNDRITEESSTIETAQLTETINNLAETLEHQEILRKRLTGDVAHELRTPLATLQSHMEAMIDGIWEADTERLKSCHEEIIRINRLVGDLEKLARYESENLILHKTNFDISKLISQIIKNFENDFVAKNIELDFEAKEEMIFADKDKISQVIVNLLSNAHKYTPSGGAVAIRIISTAGKTEIHIKDTGNGISPEDLPMIFERFYRADKSRNRLTGGAGIGLTITKSIVEAHKGSIQVSSIASKGSEFIVKLPKQAS</sequence>
<dbReference type="InterPro" id="IPR005467">
    <property type="entry name" value="His_kinase_dom"/>
</dbReference>
<dbReference type="RefSeq" id="WP_079589538.1">
    <property type="nucleotide sequence ID" value="NZ_FUYN01000003.1"/>
</dbReference>